<dbReference type="InterPro" id="IPR029016">
    <property type="entry name" value="GAF-like_dom_sf"/>
</dbReference>
<dbReference type="SMART" id="SM00331">
    <property type="entry name" value="PP2C_SIG"/>
    <property type="match status" value="1"/>
</dbReference>
<dbReference type="Pfam" id="PF07228">
    <property type="entry name" value="SpoIIE"/>
    <property type="match status" value="1"/>
</dbReference>
<dbReference type="Gene3D" id="3.30.565.10">
    <property type="entry name" value="Histidine kinase-like ATPase, C-terminal domain"/>
    <property type="match status" value="1"/>
</dbReference>
<keyword evidence="1" id="KW-0378">Hydrolase</keyword>
<dbReference type="Pfam" id="PF00989">
    <property type="entry name" value="PAS"/>
    <property type="match status" value="1"/>
</dbReference>
<sequence length="823" mass="86915">MPPAPLRVHRTFAAEARSVVEARRFAREQLEQWGATDVLDSVSLVVSELVTNAVVHTGTPARVSLQLQGSDLRVEVEDHHPGRAVPMVPERPVDRSEHGRGLLITASLSSAWGVEYSPTTKRVWASCPLPGGGGNLPHPAVADPAGTARVGVVETAPDGRVTHWNEDACAMSGWLPSDVTGRPLSDLVDPAPGQGLPADVADPTFSARWQGTCLLTCRDGSTAGVYATSVRRTAGGQVVLLVPSGQREVVTPATGATARPPGPPSPVLPGLRSDALVRLGSQELLALAVEHVRDPVQADATWLLLVHEVDDDMEVAAVSGLPEEVLGSRLAPGSPGAPSAQSPERPVVVTDTAELPVSLLAGTDLRSLVVVPLLVEGRVVGALGAASARVDGFTDDQAVLLQRFADSIAVAADRARLQASERARREWLTFIADAGDLLAASLDHDMTMAITGQIVVPRIAPWCAIHLLDQRGVPVLQQVWHQDETRVDALREELAQPPTATAATDGGDEAALWPQVQGQPVTTIPLVARRRRIGYLTLGRPPQELRRTEFYLVAESIARRSALAIDNARAHGNLQAVGRALQESLLPPSTPSPPGLDVGVVYEAAGEDTLAGGDFYDLFPAGNGRWCFVVGDVCGTGAEAAAVTGLARHTVQALVRAGFPLPATLERLNTAILEEGERSRFLTLVCGTLQVEAGRMRLTLVNAGHPPVFLVGPEGRVREIGNPQPLLGVVEAVAYTAEEHVLQREDLLVALTDGVTERRDGDVMLGAEGVARELASTAGMPAQAVAEQVRRLAVDYSAAPQRDDMAILAIRVQVGPLVAHGPA</sequence>
<dbReference type="EMBL" id="VFOQ01000001">
    <property type="protein sequence ID" value="TQL60301.1"/>
    <property type="molecule type" value="Genomic_DNA"/>
</dbReference>
<dbReference type="SUPFAM" id="SSF55785">
    <property type="entry name" value="PYP-like sensor domain (PAS domain)"/>
    <property type="match status" value="1"/>
</dbReference>
<dbReference type="InterPro" id="IPR036457">
    <property type="entry name" value="PPM-type-like_dom_sf"/>
</dbReference>
<reference evidence="4 5" key="1">
    <citation type="submission" date="2019-06" db="EMBL/GenBank/DDBJ databases">
        <title>Sequencing the genomes of 1000 actinobacteria strains.</title>
        <authorList>
            <person name="Klenk H.-P."/>
        </authorList>
    </citation>
    <scope>NUCLEOTIDE SEQUENCE [LARGE SCALE GENOMIC DNA]</scope>
    <source>
        <strain evidence="4 5">DSM 18082</strain>
    </source>
</reference>
<dbReference type="InterPro" id="IPR013767">
    <property type="entry name" value="PAS_fold"/>
</dbReference>
<name>A0A542ZIW8_9MICO</name>
<dbReference type="InterPro" id="IPR001932">
    <property type="entry name" value="PPM-type_phosphatase-like_dom"/>
</dbReference>
<dbReference type="Gene3D" id="3.30.450.40">
    <property type="match status" value="2"/>
</dbReference>
<evidence type="ECO:0000313" key="5">
    <source>
        <dbReference type="Proteomes" id="UP000319514"/>
    </source>
</evidence>
<dbReference type="SUPFAM" id="SSF55781">
    <property type="entry name" value="GAF domain-like"/>
    <property type="match status" value="2"/>
</dbReference>
<dbReference type="Gene3D" id="3.30.450.20">
    <property type="entry name" value="PAS domain"/>
    <property type="match status" value="1"/>
</dbReference>
<dbReference type="SMART" id="SM00065">
    <property type="entry name" value="GAF"/>
    <property type="match status" value="1"/>
</dbReference>
<dbReference type="RefSeq" id="WP_141788221.1">
    <property type="nucleotide sequence ID" value="NZ_VFOQ01000001.1"/>
</dbReference>
<dbReference type="PANTHER" id="PTHR43156:SF2">
    <property type="entry name" value="STAGE II SPORULATION PROTEIN E"/>
    <property type="match status" value="1"/>
</dbReference>
<evidence type="ECO:0000259" key="3">
    <source>
        <dbReference type="PROSITE" id="PS51746"/>
    </source>
</evidence>
<gene>
    <name evidence="4" type="ORF">FB474_1685</name>
</gene>
<feature type="domain" description="PAS" evidence="2">
    <location>
        <begin position="158"/>
        <end position="190"/>
    </location>
</feature>
<dbReference type="PROSITE" id="PS51746">
    <property type="entry name" value="PPM_2"/>
    <property type="match status" value="1"/>
</dbReference>
<dbReference type="AlphaFoldDB" id="A0A542ZIW8"/>
<dbReference type="CDD" id="cd16936">
    <property type="entry name" value="HATPase_RsbW-like"/>
    <property type="match status" value="1"/>
</dbReference>
<dbReference type="GO" id="GO:0006355">
    <property type="term" value="P:regulation of DNA-templated transcription"/>
    <property type="evidence" value="ECO:0007669"/>
    <property type="project" value="InterPro"/>
</dbReference>
<dbReference type="Proteomes" id="UP000319514">
    <property type="component" value="Unassembled WGS sequence"/>
</dbReference>
<protein>
    <submittedName>
        <fullName evidence="4">Serine phosphatase RsbU (Regulator of sigma subunit)</fullName>
    </submittedName>
</protein>
<dbReference type="InterPro" id="IPR000014">
    <property type="entry name" value="PAS"/>
</dbReference>
<comment type="caution">
    <text evidence="4">The sequence shown here is derived from an EMBL/GenBank/DDBJ whole genome shotgun (WGS) entry which is preliminary data.</text>
</comment>
<dbReference type="SMART" id="SM00091">
    <property type="entry name" value="PAS"/>
    <property type="match status" value="1"/>
</dbReference>
<dbReference type="PROSITE" id="PS50112">
    <property type="entry name" value="PAS"/>
    <property type="match status" value="1"/>
</dbReference>
<dbReference type="GO" id="GO:0016791">
    <property type="term" value="F:phosphatase activity"/>
    <property type="evidence" value="ECO:0007669"/>
    <property type="project" value="TreeGrafter"/>
</dbReference>
<dbReference type="InterPro" id="IPR003018">
    <property type="entry name" value="GAF"/>
</dbReference>
<dbReference type="Gene3D" id="3.60.40.10">
    <property type="entry name" value="PPM-type phosphatase domain"/>
    <property type="match status" value="1"/>
</dbReference>
<dbReference type="PANTHER" id="PTHR43156">
    <property type="entry name" value="STAGE II SPORULATION PROTEIN E-RELATED"/>
    <property type="match status" value="1"/>
</dbReference>
<feature type="domain" description="PPM-type phosphatase" evidence="3">
    <location>
        <begin position="597"/>
        <end position="812"/>
    </location>
</feature>
<dbReference type="InterPro" id="IPR003594">
    <property type="entry name" value="HATPase_dom"/>
</dbReference>
<dbReference type="SUPFAM" id="SSF55874">
    <property type="entry name" value="ATPase domain of HSP90 chaperone/DNA topoisomerase II/histidine kinase"/>
    <property type="match status" value="1"/>
</dbReference>
<dbReference type="OrthoDB" id="319881at2"/>
<evidence type="ECO:0000313" key="4">
    <source>
        <dbReference type="EMBL" id="TQL60301.1"/>
    </source>
</evidence>
<organism evidence="4 5">
    <name type="scientific">Oryzihumus leptocrescens</name>
    <dbReference type="NCBI Taxonomy" id="297536"/>
    <lineage>
        <taxon>Bacteria</taxon>
        <taxon>Bacillati</taxon>
        <taxon>Actinomycetota</taxon>
        <taxon>Actinomycetes</taxon>
        <taxon>Micrococcales</taxon>
        <taxon>Intrasporangiaceae</taxon>
        <taxon>Oryzihumus</taxon>
    </lineage>
</organism>
<evidence type="ECO:0000259" key="2">
    <source>
        <dbReference type="PROSITE" id="PS50112"/>
    </source>
</evidence>
<proteinExistence type="predicted"/>
<dbReference type="SUPFAM" id="SSF81606">
    <property type="entry name" value="PP2C-like"/>
    <property type="match status" value="1"/>
</dbReference>
<keyword evidence="5" id="KW-1185">Reference proteome</keyword>
<dbReference type="Pfam" id="PF13185">
    <property type="entry name" value="GAF_2"/>
    <property type="match status" value="1"/>
</dbReference>
<dbReference type="InterPro" id="IPR036890">
    <property type="entry name" value="HATPase_C_sf"/>
</dbReference>
<evidence type="ECO:0000256" key="1">
    <source>
        <dbReference type="ARBA" id="ARBA00022801"/>
    </source>
</evidence>
<dbReference type="Pfam" id="PF13581">
    <property type="entry name" value="HATPase_c_2"/>
    <property type="match status" value="1"/>
</dbReference>
<accession>A0A542ZIW8</accession>
<dbReference type="InterPro" id="IPR052016">
    <property type="entry name" value="Bact_Sigma-Reg"/>
</dbReference>
<dbReference type="CDD" id="cd00130">
    <property type="entry name" value="PAS"/>
    <property type="match status" value="1"/>
</dbReference>
<dbReference type="InterPro" id="IPR035965">
    <property type="entry name" value="PAS-like_dom_sf"/>
</dbReference>